<keyword evidence="1 2" id="KW-0238">DNA-binding</keyword>
<evidence type="ECO:0000256" key="4">
    <source>
        <dbReference type="SAM" id="MobiDB-lite"/>
    </source>
</evidence>
<dbReference type="CDD" id="cd04496">
    <property type="entry name" value="SSB_OBF"/>
    <property type="match status" value="1"/>
</dbReference>
<protein>
    <recommendedName>
        <fullName evidence="2 3">Single-stranded DNA-binding protein</fullName>
        <shortName evidence="2">SSB</shortName>
    </recommendedName>
</protein>
<reference evidence="5 6" key="1">
    <citation type="submission" date="2017-10" db="EMBL/GenBank/DDBJ databases">
        <title>Draft genome of Longimonas halophila.</title>
        <authorList>
            <person name="Goh K.M."/>
            <person name="Shamsir M.S."/>
            <person name="Lim S.W."/>
        </authorList>
    </citation>
    <scope>NUCLEOTIDE SEQUENCE [LARGE SCALE GENOMIC DNA]</scope>
    <source>
        <strain evidence="5 6">KCTC 42399</strain>
    </source>
</reference>
<dbReference type="Gene3D" id="2.40.50.140">
    <property type="entry name" value="Nucleic acid-binding proteins"/>
    <property type="match status" value="1"/>
</dbReference>
<organism evidence="5 6">
    <name type="scientific">Longimonas halophila</name>
    <dbReference type="NCBI Taxonomy" id="1469170"/>
    <lineage>
        <taxon>Bacteria</taxon>
        <taxon>Pseudomonadati</taxon>
        <taxon>Rhodothermota</taxon>
        <taxon>Rhodothermia</taxon>
        <taxon>Rhodothermales</taxon>
        <taxon>Salisaetaceae</taxon>
        <taxon>Longimonas</taxon>
    </lineage>
</organism>
<dbReference type="SUPFAM" id="SSF50249">
    <property type="entry name" value="Nucleic acid-binding proteins"/>
    <property type="match status" value="1"/>
</dbReference>
<evidence type="ECO:0000313" key="6">
    <source>
        <dbReference type="Proteomes" id="UP000221024"/>
    </source>
</evidence>
<proteinExistence type="inferred from homology"/>
<comment type="subunit">
    <text evidence="2">Homotetramer.</text>
</comment>
<name>A0A2H3NY51_9BACT</name>
<comment type="caution">
    <text evidence="5">The sequence shown here is derived from an EMBL/GenBank/DDBJ whole genome shotgun (WGS) entry which is preliminary data.</text>
</comment>
<dbReference type="GO" id="GO:0006281">
    <property type="term" value="P:DNA repair"/>
    <property type="evidence" value="ECO:0007669"/>
    <property type="project" value="UniProtKB-UniRule"/>
</dbReference>
<sequence length="177" mass="19370">MARGVNKVILVGRLGQDPELNYTNSGTAVCNMRMATGDSYTNRDGERVDTTEWHDVVAWGGLGETCGEYLEKGRQIYVEGSLQTRSWEDRDGNKRYSTEVKARDVIFLSGGGDGGRRGGGSGGNSNRMNQDNGPGNFDQRRQPRKGQQQRSQSGGNQGGGQSQQQDDSFEPDDDLPF</sequence>
<dbReference type="GO" id="GO:0009295">
    <property type="term" value="C:nucleoid"/>
    <property type="evidence" value="ECO:0007669"/>
    <property type="project" value="TreeGrafter"/>
</dbReference>
<feature type="short sequence motif" description="Important for interaction with partner proteins" evidence="2">
    <location>
        <begin position="172"/>
        <end position="177"/>
    </location>
</feature>
<dbReference type="InterPro" id="IPR000424">
    <property type="entry name" value="Primosome_PriB/ssb"/>
</dbReference>
<dbReference type="GO" id="GO:0003697">
    <property type="term" value="F:single-stranded DNA binding"/>
    <property type="evidence" value="ECO:0007669"/>
    <property type="project" value="UniProtKB-UniRule"/>
</dbReference>
<dbReference type="PANTHER" id="PTHR10302:SF27">
    <property type="entry name" value="SINGLE-STRANDED DNA-BINDING PROTEIN"/>
    <property type="match status" value="1"/>
</dbReference>
<dbReference type="InterPro" id="IPR012340">
    <property type="entry name" value="NA-bd_OB-fold"/>
</dbReference>
<dbReference type="PIRSF" id="PIRSF002070">
    <property type="entry name" value="SSB"/>
    <property type="match status" value="1"/>
</dbReference>
<keyword evidence="2" id="KW-0234">DNA repair</keyword>
<feature type="compositionally biased region" description="Low complexity" evidence="4">
    <location>
        <begin position="145"/>
        <end position="154"/>
    </location>
</feature>
<dbReference type="HAMAP" id="MF_00984">
    <property type="entry name" value="SSB"/>
    <property type="match status" value="1"/>
</dbReference>
<keyword evidence="2" id="KW-0233">DNA recombination</keyword>
<evidence type="ECO:0000256" key="3">
    <source>
        <dbReference type="PIRNR" id="PIRNR002070"/>
    </source>
</evidence>
<evidence type="ECO:0000256" key="1">
    <source>
        <dbReference type="ARBA" id="ARBA00023125"/>
    </source>
</evidence>
<dbReference type="InterPro" id="IPR011344">
    <property type="entry name" value="ssDNA-bd"/>
</dbReference>
<dbReference type="AlphaFoldDB" id="A0A2H3NY51"/>
<feature type="compositionally biased region" description="Acidic residues" evidence="4">
    <location>
        <begin position="167"/>
        <end position="177"/>
    </location>
</feature>
<dbReference type="NCBIfam" id="TIGR00621">
    <property type="entry name" value="ssb"/>
    <property type="match status" value="1"/>
</dbReference>
<keyword evidence="2" id="KW-0235">DNA replication</keyword>
<dbReference type="Proteomes" id="UP000221024">
    <property type="component" value="Unassembled WGS sequence"/>
</dbReference>
<dbReference type="RefSeq" id="WP_098061835.1">
    <property type="nucleotide sequence ID" value="NZ_PDEP01000005.1"/>
</dbReference>
<comment type="function">
    <text evidence="2">Plays an important role in DNA replication, recombination and repair. Binds to ssDNA and to an array of partner proteins to recruit them to their sites of action during DNA metabolism.</text>
</comment>
<dbReference type="PROSITE" id="PS50935">
    <property type="entry name" value="SSB"/>
    <property type="match status" value="1"/>
</dbReference>
<dbReference type="Pfam" id="PF00436">
    <property type="entry name" value="SSB"/>
    <property type="match status" value="1"/>
</dbReference>
<dbReference type="EMBL" id="PDEP01000005">
    <property type="protein sequence ID" value="PEN07647.1"/>
    <property type="molecule type" value="Genomic_DNA"/>
</dbReference>
<gene>
    <name evidence="5" type="ORF">CRI93_06600</name>
</gene>
<keyword evidence="2" id="KW-0227">DNA damage</keyword>
<dbReference type="PANTHER" id="PTHR10302">
    <property type="entry name" value="SINGLE-STRANDED DNA-BINDING PROTEIN"/>
    <property type="match status" value="1"/>
</dbReference>
<dbReference type="OrthoDB" id="9809878at2"/>
<accession>A0A2H3NY51</accession>
<feature type="compositionally biased region" description="Gly residues" evidence="4">
    <location>
        <begin position="109"/>
        <end position="123"/>
    </location>
</feature>
<dbReference type="GO" id="GO:0006310">
    <property type="term" value="P:DNA recombination"/>
    <property type="evidence" value="ECO:0007669"/>
    <property type="project" value="UniProtKB-UniRule"/>
</dbReference>
<keyword evidence="6" id="KW-1185">Reference proteome</keyword>
<feature type="region of interest" description="Disordered" evidence="4">
    <location>
        <begin position="107"/>
        <end position="177"/>
    </location>
</feature>
<dbReference type="GO" id="GO:0006260">
    <property type="term" value="P:DNA replication"/>
    <property type="evidence" value="ECO:0007669"/>
    <property type="project" value="UniProtKB-UniRule"/>
</dbReference>
<comment type="caution">
    <text evidence="2">Lacks conserved residue(s) required for the propagation of feature annotation.</text>
</comment>
<evidence type="ECO:0000256" key="2">
    <source>
        <dbReference type="HAMAP-Rule" id="MF_00984"/>
    </source>
</evidence>
<evidence type="ECO:0000313" key="5">
    <source>
        <dbReference type="EMBL" id="PEN07647.1"/>
    </source>
</evidence>